<dbReference type="PANTHER" id="PTHR39535">
    <property type="entry name" value="SPORULATION-DELAYING PROTEIN SDPB"/>
    <property type="match status" value="1"/>
</dbReference>
<name>S9U2U4_PAEAL</name>
<feature type="transmembrane region" description="Helical" evidence="5">
    <location>
        <begin position="121"/>
        <end position="140"/>
    </location>
</feature>
<gene>
    <name evidence="7" type="ORF">PAALTS15_02962</name>
</gene>
<sequence length="254" mass="30123">MLSRFRNYAAKDRFLIGTSLLRIALGLIILYNYLIHYDQRYFLWTNSGVNTYTESYKRNVYSLYNFSDSLGYFDIVYHLGIIVCIFFLIGYKGRIFSIFNYIFFYSLYNRMYHISDGGDNLLAICLFFLLFANCTAYFSIDSRNFHATLEKKKHTFLYQLSSIIHNFAVIFCIIQLCIVYFISGTYQIMGELWQNGTAIYYIAQVEEFSRPAFRYFVDNFFWVTIIFSYASIIMKIAFPFTIMNKKQSLLWSVA</sequence>
<keyword evidence="4 5" id="KW-0472">Membrane</keyword>
<proteinExistence type="predicted"/>
<reference evidence="7 8" key="1">
    <citation type="submission" date="2013-05" db="EMBL/GenBank/DDBJ databases">
        <authorList>
            <person name="Strain E.A."/>
            <person name="Brown E."/>
            <person name="Allard M.W."/>
            <person name="Luo Y.L."/>
        </authorList>
    </citation>
    <scope>NUCLEOTIDE SEQUENCE [LARGE SCALE GENOMIC DNA]</scope>
    <source>
        <strain evidence="7 8">TS-15</strain>
    </source>
</reference>
<keyword evidence="3 5" id="KW-1133">Transmembrane helix</keyword>
<evidence type="ECO:0000259" key="6">
    <source>
        <dbReference type="SMART" id="SM00752"/>
    </source>
</evidence>
<dbReference type="PATRIC" id="fig|1117108.3.peg.620"/>
<dbReference type="PANTHER" id="PTHR39535:SF2">
    <property type="entry name" value="HTTM DOMAIN-CONTAINING PROTEIN"/>
    <property type="match status" value="1"/>
</dbReference>
<comment type="subcellular location">
    <subcellularLocation>
        <location evidence="1">Endomembrane system</location>
        <topology evidence="1">Multi-pass membrane protein</topology>
    </subcellularLocation>
</comment>
<evidence type="ECO:0000256" key="4">
    <source>
        <dbReference type="ARBA" id="ARBA00023136"/>
    </source>
</evidence>
<dbReference type="EMBL" id="ATMT01000007">
    <property type="protein sequence ID" value="EPY08896.1"/>
    <property type="molecule type" value="Genomic_DNA"/>
</dbReference>
<dbReference type="Proteomes" id="UP000015344">
    <property type="component" value="Unassembled WGS sequence"/>
</dbReference>
<evidence type="ECO:0000256" key="2">
    <source>
        <dbReference type="ARBA" id="ARBA00022692"/>
    </source>
</evidence>
<accession>S9U2U4</accession>
<evidence type="ECO:0000313" key="7">
    <source>
        <dbReference type="EMBL" id="EPY08896.1"/>
    </source>
</evidence>
<evidence type="ECO:0000256" key="5">
    <source>
        <dbReference type="SAM" id="Phobius"/>
    </source>
</evidence>
<feature type="transmembrane region" description="Helical" evidence="5">
    <location>
        <begin position="14"/>
        <end position="34"/>
    </location>
</feature>
<dbReference type="eggNOG" id="ENOG50334Y6">
    <property type="taxonomic scope" value="Bacteria"/>
</dbReference>
<protein>
    <submittedName>
        <fullName evidence="7">Membrane protein / vitamin k-dependent gamma-carboxylase</fullName>
    </submittedName>
</protein>
<dbReference type="SMART" id="SM00752">
    <property type="entry name" value="HTTM"/>
    <property type="match status" value="1"/>
</dbReference>
<dbReference type="InterPro" id="IPR011020">
    <property type="entry name" value="HTTM-like"/>
</dbReference>
<feature type="transmembrane region" description="Helical" evidence="5">
    <location>
        <begin position="160"/>
        <end position="182"/>
    </location>
</feature>
<feature type="domain" description="HTTM-like" evidence="6">
    <location>
        <begin position="10"/>
        <end position="251"/>
    </location>
</feature>
<keyword evidence="2 5" id="KW-0812">Transmembrane</keyword>
<feature type="transmembrane region" description="Helical" evidence="5">
    <location>
        <begin position="70"/>
        <end position="91"/>
    </location>
</feature>
<organism evidence="7 8">
    <name type="scientific">Paenibacillus alvei TS-15</name>
    <dbReference type="NCBI Taxonomy" id="1117108"/>
    <lineage>
        <taxon>Bacteria</taxon>
        <taxon>Bacillati</taxon>
        <taxon>Bacillota</taxon>
        <taxon>Bacilli</taxon>
        <taxon>Bacillales</taxon>
        <taxon>Paenibacillaceae</taxon>
        <taxon>Paenibacillus</taxon>
    </lineage>
</organism>
<dbReference type="InterPro" id="IPR052964">
    <property type="entry name" value="Sporulation_signal_mat"/>
</dbReference>
<dbReference type="AlphaFoldDB" id="S9U2U4"/>
<feature type="transmembrane region" description="Helical" evidence="5">
    <location>
        <begin position="220"/>
        <end position="238"/>
    </location>
</feature>
<evidence type="ECO:0000256" key="3">
    <source>
        <dbReference type="ARBA" id="ARBA00022989"/>
    </source>
</evidence>
<evidence type="ECO:0000256" key="1">
    <source>
        <dbReference type="ARBA" id="ARBA00004127"/>
    </source>
</evidence>
<dbReference type="GO" id="GO:0012505">
    <property type="term" value="C:endomembrane system"/>
    <property type="evidence" value="ECO:0007669"/>
    <property type="project" value="UniProtKB-SubCell"/>
</dbReference>
<comment type="caution">
    <text evidence="7">The sequence shown here is derived from an EMBL/GenBank/DDBJ whole genome shotgun (WGS) entry which is preliminary data.</text>
</comment>
<evidence type="ECO:0000313" key="8">
    <source>
        <dbReference type="Proteomes" id="UP000015344"/>
    </source>
</evidence>
<dbReference type="RefSeq" id="WP_021258164.1">
    <property type="nucleotide sequence ID" value="NZ_ATMT01000007.1"/>
</dbReference>